<protein>
    <submittedName>
        <fullName evidence="2">Uncharacterized protein</fullName>
    </submittedName>
</protein>
<dbReference type="InterPro" id="IPR013783">
    <property type="entry name" value="Ig-like_fold"/>
</dbReference>
<proteinExistence type="predicted"/>
<reference evidence="2" key="1">
    <citation type="submission" date="2023-11" db="EMBL/GenBank/DDBJ databases">
        <title>Genome assemblies of two species of porcelain crab, Petrolisthes cinctipes and Petrolisthes manimaculis (Anomura: Porcellanidae).</title>
        <authorList>
            <person name="Angst P."/>
        </authorList>
    </citation>
    <scope>NUCLEOTIDE SEQUENCE</scope>
    <source>
        <strain evidence="2">PB745_02</strain>
        <tissue evidence="2">Gill</tissue>
    </source>
</reference>
<keyword evidence="3" id="KW-1185">Reference proteome</keyword>
<evidence type="ECO:0000313" key="3">
    <source>
        <dbReference type="Proteomes" id="UP001292094"/>
    </source>
</evidence>
<keyword evidence="1" id="KW-0472">Membrane</keyword>
<gene>
    <name evidence="2" type="ORF">Pmani_027427</name>
</gene>
<organism evidence="2 3">
    <name type="scientific">Petrolisthes manimaculis</name>
    <dbReference type="NCBI Taxonomy" id="1843537"/>
    <lineage>
        <taxon>Eukaryota</taxon>
        <taxon>Metazoa</taxon>
        <taxon>Ecdysozoa</taxon>
        <taxon>Arthropoda</taxon>
        <taxon>Crustacea</taxon>
        <taxon>Multicrustacea</taxon>
        <taxon>Malacostraca</taxon>
        <taxon>Eumalacostraca</taxon>
        <taxon>Eucarida</taxon>
        <taxon>Decapoda</taxon>
        <taxon>Pleocyemata</taxon>
        <taxon>Anomura</taxon>
        <taxon>Galatheoidea</taxon>
        <taxon>Porcellanidae</taxon>
        <taxon>Petrolisthes</taxon>
    </lineage>
</organism>
<dbReference type="AlphaFoldDB" id="A0AAE1TZ35"/>
<keyword evidence="1" id="KW-0812">Transmembrane</keyword>
<comment type="caution">
    <text evidence="2">The sequence shown here is derived from an EMBL/GenBank/DDBJ whole genome shotgun (WGS) entry which is preliminary data.</text>
</comment>
<dbReference type="Proteomes" id="UP001292094">
    <property type="component" value="Unassembled WGS sequence"/>
</dbReference>
<name>A0AAE1TZ35_9EUCA</name>
<dbReference type="EMBL" id="JAWZYT010003071">
    <property type="protein sequence ID" value="KAK4300365.1"/>
    <property type="molecule type" value="Genomic_DNA"/>
</dbReference>
<keyword evidence="1" id="KW-1133">Transmembrane helix</keyword>
<feature type="transmembrane region" description="Helical" evidence="1">
    <location>
        <begin position="48"/>
        <end position="65"/>
    </location>
</feature>
<evidence type="ECO:0000256" key="1">
    <source>
        <dbReference type="SAM" id="Phobius"/>
    </source>
</evidence>
<sequence>TPTPADSGNYTCDAANTRAASITVYVTEANQIASRPIAMDGAGCLENSRALLLALLVAVALTGVLH</sequence>
<feature type="non-terminal residue" evidence="2">
    <location>
        <position position="1"/>
    </location>
</feature>
<evidence type="ECO:0000313" key="2">
    <source>
        <dbReference type="EMBL" id="KAK4300365.1"/>
    </source>
</evidence>
<accession>A0AAE1TZ35</accession>
<dbReference type="Gene3D" id="2.60.40.10">
    <property type="entry name" value="Immunoglobulins"/>
    <property type="match status" value="1"/>
</dbReference>